<comment type="caution">
    <text evidence="7">The sequence shown here is derived from an EMBL/GenBank/DDBJ whole genome shotgun (WGS) entry which is preliminary data.</text>
</comment>
<dbReference type="GO" id="GO:0000139">
    <property type="term" value="C:Golgi membrane"/>
    <property type="evidence" value="ECO:0007669"/>
    <property type="project" value="InterPro"/>
</dbReference>
<dbReference type="InterPro" id="IPR007271">
    <property type="entry name" value="Nuc_sug_transpt"/>
</dbReference>
<proteinExistence type="predicted"/>
<dbReference type="PANTHER" id="PTHR10231">
    <property type="entry name" value="NUCLEOTIDE-SUGAR TRANSMEMBRANE TRANSPORTER"/>
    <property type="match status" value="1"/>
</dbReference>
<dbReference type="OrthoDB" id="408493at2759"/>
<name>A0A8J5XAH3_DIALT</name>
<sequence length="403" mass="41707">MLRAASFAGASAFMTSSPLIAKLSQSDAGAFDFSIISATLFAELAKLAFSLGALLALGALRRHAHGGSVLRALRSLCPLSPLAFGKYSVPSLVYALNNNLVLHILTLISPTLFQVFACLKTIMTGALMHCTGMKRLSPLQVAAVSLLACAVFIVSADPGTSCAASASSDSPLRDATGEGDRTTTGDAARGHAQRNVLIGLSLTLVANGLSTLGGVCCEWLLKEPTQRPLSLHWQNAQIYVWGSVINAAALLLGEACGGVRGGALLRGYSAAAWCLVANNAAVGLCTSAVLKLQDNVARVFAHGVAMVGTLALSVILFHQALSPRVVAAIWVVGASGFIFHSSSSNELNSERAQGSARRSVSVAAEPSHAWAANLQDDRMLASASQSAARADDVAVQFGPARLL</sequence>
<reference evidence="7" key="1">
    <citation type="submission" date="2021-05" db="EMBL/GenBank/DDBJ databases">
        <title>The genome of the haptophyte Pavlova lutheri (Diacronema luteri, Pavlovales) - a model for lipid biosynthesis in eukaryotic algae.</title>
        <authorList>
            <person name="Hulatt C.J."/>
            <person name="Posewitz M.C."/>
        </authorList>
    </citation>
    <scope>NUCLEOTIDE SEQUENCE</scope>
    <source>
        <strain evidence="7">NIVA-4/92</strain>
    </source>
</reference>
<keyword evidence="2 6" id="KW-0812">Transmembrane</keyword>
<dbReference type="EMBL" id="JAGTXO010000023">
    <property type="protein sequence ID" value="KAG8461851.1"/>
    <property type="molecule type" value="Genomic_DNA"/>
</dbReference>
<accession>A0A8J5XAH3</accession>
<organism evidence="7 8">
    <name type="scientific">Diacronema lutheri</name>
    <name type="common">Unicellular marine alga</name>
    <name type="synonym">Monochrysis lutheri</name>
    <dbReference type="NCBI Taxonomy" id="2081491"/>
    <lineage>
        <taxon>Eukaryota</taxon>
        <taxon>Haptista</taxon>
        <taxon>Haptophyta</taxon>
        <taxon>Pavlovophyceae</taxon>
        <taxon>Pavlovales</taxon>
        <taxon>Pavlovaceae</taxon>
        <taxon>Diacronema</taxon>
    </lineage>
</organism>
<dbReference type="AlphaFoldDB" id="A0A8J5XAH3"/>
<evidence type="ECO:0000256" key="4">
    <source>
        <dbReference type="ARBA" id="ARBA00023136"/>
    </source>
</evidence>
<feature type="transmembrane region" description="Helical" evidence="6">
    <location>
        <begin position="270"/>
        <end position="290"/>
    </location>
</feature>
<keyword evidence="4 6" id="KW-0472">Membrane</keyword>
<evidence type="ECO:0000313" key="7">
    <source>
        <dbReference type="EMBL" id="KAG8461851.1"/>
    </source>
</evidence>
<evidence type="ECO:0000256" key="6">
    <source>
        <dbReference type="SAM" id="Phobius"/>
    </source>
</evidence>
<comment type="subcellular location">
    <subcellularLocation>
        <location evidence="1">Membrane</location>
        <topology evidence="1">Multi-pass membrane protein</topology>
    </subcellularLocation>
</comment>
<feature type="region of interest" description="Disordered" evidence="5">
    <location>
        <begin position="162"/>
        <end position="186"/>
    </location>
</feature>
<dbReference type="Proteomes" id="UP000751190">
    <property type="component" value="Unassembled WGS sequence"/>
</dbReference>
<protein>
    <recommendedName>
        <fullName evidence="9">UDP-galactose transporter</fullName>
    </recommendedName>
</protein>
<gene>
    <name evidence="7" type="ORF">KFE25_013870</name>
</gene>
<evidence type="ECO:0000256" key="3">
    <source>
        <dbReference type="ARBA" id="ARBA00022989"/>
    </source>
</evidence>
<dbReference type="GO" id="GO:0015165">
    <property type="term" value="F:pyrimidine nucleotide-sugar transmembrane transporter activity"/>
    <property type="evidence" value="ECO:0007669"/>
    <property type="project" value="InterPro"/>
</dbReference>
<evidence type="ECO:0000256" key="2">
    <source>
        <dbReference type="ARBA" id="ARBA00022692"/>
    </source>
</evidence>
<keyword evidence="8" id="KW-1185">Reference proteome</keyword>
<feature type="transmembrane region" description="Helical" evidence="6">
    <location>
        <begin position="325"/>
        <end position="343"/>
    </location>
</feature>
<feature type="compositionally biased region" description="Basic and acidic residues" evidence="5">
    <location>
        <begin position="171"/>
        <end position="183"/>
    </location>
</feature>
<evidence type="ECO:0000256" key="5">
    <source>
        <dbReference type="SAM" id="MobiDB-lite"/>
    </source>
</evidence>
<evidence type="ECO:0000256" key="1">
    <source>
        <dbReference type="ARBA" id="ARBA00004141"/>
    </source>
</evidence>
<keyword evidence="3 6" id="KW-1133">Transmembrane helix</keyword>
<evidence type="ECO:0000313" key="8">
    <source>
        <dbReference type="Proteomes" id="UP000751190"/>
    </source>
</evidence>
<feature type="transmembrane region" description="Helical" evidence="6">
    <location>
        <begin position="296"/>
        <end position="318"/>
    </location>
</feature>
<dbReference type="Pfam" id="PF04142">
    <property type="entry name" value="Nuc_sug_transp"/>
    <property type="match status" value="1"/>
</dbReference>
<evidence type="ECO:0008006" key="9">
    <source>
        <dbReference type="Google" id="ProtNLM"/>
    </source>
</evidence>